<accession>A0A9Q1C2E9</accession>
<gene>
    <name evidence="1" type="ORF">HOLleu_18150</name>
</gene>
<keyword evidence="2" id="KW-1185">Reference proteome</keyword>
<protein>
    <submittedName>
        <fullName evidence="1">Uncharacterized protein</fullName>
    </submittedName>
</protein>
<dbReference type="AlphaFoldDB" id="A0A9Q1C2E9"/>
<dbReference type="EMBL" id="JAIZAY010000008">
    <property type="protein sequence ID" value="KAJ8037352.1"/>
    <property type="molecule type" value="Genomic_DNA"/>
</dbReference>
<evidence type="ECO:0000313" key="2">
    <source>
        <dbReference type="Proteomes" id="UP001152320"/>
    </source>
</evidence>
<comment type="caution">
    <text evidence="1">The sequence shown here is derived from an EMBL/GenBank/DDBJ whole genome shotgun (WGS) entry which is preliminary data.</text>
</comment>
<organism evidence="1 2">
    <name type="scientific">Holothuria leucospilota</name>
    <name type="common">Black long sea cucumber</name>
    <name type="synonym">Mertensiothuria leucospilota</name>
    <dbReference type="NCBI Taxonomy" id="206669"/>
    <lineage>
        <taxon>Eukaryota</taxon>
        <taxon>Metazoa</taxon>
        <taxon>Echinodermata</taxon>
        <taxon>Eleutherozoa</taxon>
        <taxon>Echinozoa</taxon>
        <taxon>Holothuroidea</taxon>
        <taxon>Aspidochirotacea</taxon>
        <taxon>Aspidochirotida</taxon>
        <taxon>Holothuriidae</taxon>
        <taxon>Holothuria</taxon>
    </lineage>
</organism>
<reference evidence="1" key="1">
    <citation type="submission" date="2021-10" db="EMBL/GenBank/DDBJ databases">
        <title>Tropical sea cucumber genome reveals ecological adaptation and Cuvierian tubules defense mechanism.</title>
        <authorList>
            <person name="Chen T."/>
        </authorList>
    </citation>
    <scope>NUCLEOTIDE SEQUENCE</scope>
    <source>
        <strain evidence="1">Nanhai2018</strain>
        <tissue evidence="1">Muscle</tissue>
    </source>
</reference>
<evidence type="ECO:0000313" key="1">
    <source>
        <dbReference type="EMBL" id="KAJ8037352.1"/>
    </source>
</evidence>
<dbReference type="Proteomes" id="UP001152320">
    <property type="component" value="Chromosome 8"/>
</dbReference>
<sequence>MCVRVEQKGVLPLKVIKGNSPSLMGRNWLSVLKVDWKIESPRFSKLTDSVSGYDVFDDDIGCAKGVKVKLELAEEAQPKFFKPLTLPFAQKSKVGDELERMVKWGILEKVPVLIGLPHSPRNEG</sequence>
<proteinExistence type="predicted"/>
<name>A0A9Q1C2E9_HOLLE</name>
<dbReference type="OrthoDB" id="10058156at2759"/>